<name>A0A5C6E6I4_9BACT</name>
<dbReference type="EMBL" id="SJPY01000002">
    <property type="protein sequence ID" value="TWU44225.1"/>
    <property type="molecule type" value="Genomic_DNA"/>
</dbReference>
<feature type="signal peptide" evidence="5">
    <location>
        <begin position="1"/>
        <end position="19"/>
    </location>
</feature>
<dbReference type="CDD" id="cd16143">
    <property type="entry name" value="ARS_like"/>
    <property type="match status" value="1"/>
</dbReference>
<dbReference type="InterPro" id="IPR050738">
    <property type="entry name" value="Sulfatase"/>
</dbReference>
<dbReference type="Pfam" id="PF00884">
    <property type="entry name" value="Sulfatase"/>
    <property type="match status" value="1"/>
</dbReference>
<proteinExistence type="inferred from homology"/>
<dbReference type="PANTHER" id="PTHR42693:SF53">
    <property type="entry name" value="ENDO-4-O-SULFATASE"/>
    <property type="match status" value="1"/>
</dbReference>
<evidence type="ECO:0000259" key="6">
    <source>
        <dbReference type="Pfam" id="PF00884"/>
    </source>
</evidence>
<keyword evidence="4" id="KW-0106">Calcium</keyword>
<keyword evidence="5" id="KW-0732">Signal</keyword>
<dbReference type="PROSITE" id="PS00523">
    <property type="entry name" value="SULFATASE_1"/>
    <property type="match status" value="1"/>
</dbReference>
<dbReference type="OrthoDB" id="9783154at2"/>
<keyword evidence="2" id="KW-0479">Metal-binding</keyword>
<dbReference type="InterPro" id="IPR024607">
    <property type="entry name" value="Sulfatase_CS"/>
</dbReference>
<feature type="domain" description="Sulfatase N-terminal" evidence="6">
    <location>
        <begin position="23"/>
        <end position="384"/>
    </location>
</feature>
<sequence precursor="true">MKRLCIFVVMASLGLTAHAASNPNVIFILADDMGYGDVHCLNPERGKIDTPHMDRLASEGMIFTDAHTSSSVCTPTRYGIMTGRYNWRSKLQDGVLNGYGEPLIPTDRLTVPALLAKNGYKTAMIGKWHLGLEMATIDGKPAAPKSTAILRARMGKGASAPEELSNIDWKGTIQGGPVDLGFDSFFGIPASLDFPPYVWIRDRNWVTAGTHAKAFRRPGPAGEDFEAIDVLGELEKESVKIISEQKGDKPFFVYIPLPSPHTPIVPTADWKGKSGLGTYGDFVMQTDHVIGQIIKAVDDSGFADNTIVIVTADNGCSKAARIGDLEAQGHYPSAQFRGSKADLWDGGHRVPFIVRWPNEIKAGSQSDQTICLVDLMATCADLTDAELPKNAGEDSVSFAPALKGEPIVSSRNGIIHHSISGHFAYRQGKWKLLLAKGSGGWTAPNENAAAKNDAPVAQLYDMENDPSETTNLYASQPEVAARLLALLEADIARGRSTEGAAAANDVDQIKLWKSGEK</sequence>
<dbReference type="EC" id="3.1.6.1" evidence="7"/>
<feature type="chain" id="PRO_5022786665" evidence="5">
    <location>
        <begin position="20"/>
        <end position="517"/>
    </location>
</feature>
<protein>
    <submittedName>
        <fullName evidence="7">Arylsulfatase</fullName>
        <ecNumber evidence="7">3.1.6.1</ecNumber>
    </submittedName>
</protein>
<dbReference type="PANTHER" id="PTHR42693">
    <property type="entry name" value="ARYLSULFATASE FAMILY MEMBER"/>
    <property type="match status" value="1"/>
</dbReference>
<keyword evidence="8" id="KW-1185">Reference proteome</keyword>
<gene>
    <name evidence="7" type="primary">atsA_8</name>
    <name evidence="7" type="ORF">Q31b_17610</name>
</gene>
<evidence type="ECO:0000256" key="1">
    <source>
        <dbReference type="ARBA" id="ARBA00008779"/>
    </source>
</evidence>
<dbReference type="PROSITE" id="PS00149">
    <property type="entry name" value="SULFATASE_2"/>
    <property type="match status" value="1"/>
</dbReference>
<dbReference type="Proteomes" id="UP000315471">
    <property type="component" value="Unassembled WGS sequence"/>
</dbReference>
<dbReference type="AlphaFoldDB" id="A0A5C6E6I4"/>
<evidence type="ECO:0000256" key="5">
    <source>
        <dbReference type="SAM" id="SignalP"/>
    </source>
</evidence>
<evidence type="ECO:0000313" key="7">
    <source>
        <dbReference type="EMBL" id="TWU44225.1"/>
    </source>
</evidence>
<evidence type="ECO:0000256" key="4">
    <source>
        <dbReference type="ARBA" id="ARBA00022837"/>
    </source>
</evidence>
<comment type="similarity">
    <text evidence="1">Belongs to the sulfatase family.</text>
</comment>
<dbReference type="GO" id="GO:0046872">
    <property type="term" value="F:metal ion binding"/>
    <property type="evidence" value="ECO:0007669"/>
    <property type="project" value="UniProtKB-KW"/>
</dbReference>
<accession>A0A5C6E6I4</accession>
<evidence type="ECO:0000313" key="8">
    <source>
        <dbReference type="Proteomes" id="UP000315471"/>
    </source>
</evidence>
<comment type="caution">
    <text evidence="7">The sequence shown here is derived from an EMBL/GenBank/DDBJ whole genome shotgun (WGS) entry which is preliminary data.</text>
</comment>
<dbReference type="SUPFAM" id="SSF53649">
    <property type="entry name" value="Alkaline phosphatase-like"/>
    <property type="match status" value="1"/>
</dbReference>
<reference evidence="7 8" key="1">
    <citation type="submission" date="2019-02" db="EMBL/GenBank/DDBJ databases">
        <title>Deep-cultivation of Planctomycetes and their phenomic and genomic characterization uncovers novel biology.</title>
        <authorList>
            <person name="Wiegand S."/>
            <person name="Jogler M."/>
            <person name="Boedeker C."/>
            <person name="Pinto D."/>
            <person name="Vollmers J."/>
            <person name="Rivas-Marin E."/>
            <person name="Kohn T."/>
            <person name="Peeters S.H."/>
            <person name="Heuer A."/>
            <person name="Rast P."/>
            <person name="Oberbeckmann S."/>
            <person name="Bunk B."/>
            <person name="Jeske O."/>
            <person name="Meyerdierks A."/>
            <person name="Storesund J.E."/>
            <person name="Kallscheuer N."/>
            <person name="Luecker S."/>
            <person name="Lage O.M."/>
            <person name="Pohl T."/>
            <person name="Merkel B.J."/>
            <person name="Hornburger P."/>
            <person name="Mueller R.-W."/>
            <person name="Bruemmer F."/>
            <person name="Labrenz M."/>
            <person name="Spormann A.M."/>
            <person name="Op Den Camp H."/>
            <person name="Overmann J."/>
            <person name="Amann R."/>
            <person name="Jetten M.S.M."/>
            <person name="Mascher T."/>
            <person name="Medema M.H."/>
            <person name="Devos D.P."/>
            <person name="Kaster A.-K."/>
            <person name="Ovreas L."/>
            <person name="Rohde M."/>
            <person name="Galperin M.Y."/>
            <person name="Jogler C."/>
        </authorList>
    </citation>
    <scope>NUCLEOTIDE SEQUENCE [LARGE SCALE GENOMIC DNA]</scope>
    <source>
        <strain evidence="7 8">Q31b</strain>
    </source>
</reference>
<dbReference type="Gene3D" id="3.30.1120.10">
    <property type="match status" value="1"/>
</dbReference>
<organism evidence="7 8">
    <name type="scientific">Novipirellula aureliae</name>
    <dbReference type="NCBI Taxonomy" id="2527966"/>
    <lineage>
        <taxon>Bacteria</taxon>
        <taxon>Pseudomonadati</taxon>
        <taxon>Planctomycetota</taxon>
        <taxon>Planctomycetia</taxon>
        <taxon>Pirellulales</taxon>
        <taxon>Pirellulaceae</taxon>
        <taxon>Novipirellula</taxon>
    </lineage>
</organism>
<evidence type="ECO:0000256" key="3">
    <source>
        <dbReference type="ARBA" id="ARBA00022801"/>
    </source>
</evidence>
<dbReference type="GO" id="GO:0004065">
    <property type="term" value="F:arylsulfatase activity"/>
    <property type="evidence" value="ECO:0007669"/>
    <property type="project" value="UniProtKB-EC"/>
</dbReference>
<dbReference type="Gene3D" id="3.40.720.10">
    <property type="entry name" value="Alkaline Phosphatase, subunit A"/>
    <property type="match status" value="1"/>
</dbReference>
<dbReference type="RefSeq" id="WP_146599221.1">
    <property type="nucleotide sequence ID" value="NZ_SJPY01000002.1"/>
</dbReference>
<evidence type="ECO:0000256" key="2">
    <source>
        <dbReference type="ARBA" id="ARBA00022723"/>
    </source>
</evidence>
<keyword evidence="3 7" id="KW-0378">Hydrolase</keyword>
<dbReference type="InterPro" id="IPR017850">
    <property type="entry name" value="Alkaline_phosphatase_core_sf"/>
</dbReference>
<dbReference type="InterPro" id="IPR000917">
    <property type="entry name" value="Sulfatase_N"/>
</dbReference>